<dbReference type="PANTHER" id="PTHR45348">
    <property type="entry name" value="HYPOTHETICAL OXIDOREDUCTASE (EUROFUNG)"/>
    <property type="match status" value="1"/>
</dbReference>
<dbReference type="SUPFAM" id="SSF50129">
    <property type="entry name" value="GroES-like"/>
    <property type="match status" value="1"/>
</dbReference>
<dbReference type="Proteomes" id="UP001221757">
    <property type="component" value="Unassembled WGS sequence"/>
</dbReference>
<evidence type="ECO:0000259" key="1">
    <source>
        <dbReference type="SMART" id="SM00829"/>
    </source>
</evidence>
<dbReference type="Gene3D" id="3.90.180.10">
    <property type="entry name" value="Medium-chain alcohol dehydrogenases, catalytic domain"/>
    <property type="match status" value="1"/>
</dbReference>
<name>A0AAD7DLX0_MYCRO</name>
<dbReference type="InterPro" id="IPR047122">
    <property type="entry name" value="Trans-enoyl_RdTase-like"/>
</dbReference>
<evidence type="ECO:0000313" key="2">
    <source>
        <dbReference type="EMBL" id="KAJ7693830.1"/>
    </source>
</evidence>
<dbReference type="InterPro" id="IPR020843">
    <property type="entry name" value="ER"/>
</dbReference>
<accession>A0AAD7DLX0</accession>
<proteinExistence type="predicted"/>
<dbReference type="Pfam" id="PF08240">
    <property type="entry name" value="ADH_N"/>
    <property type="match status" value="1"/>
</dbReference>
<protein>
    <submittedName>
        <fullName evidence="2">Chaperonin 10-like protein</fullName>
    </submittedName>
</protein>
<dbReference type="SUPFAM" id="SSF51735">
    <property type="entry name" value="NAD(P)-binding Rossmann-fold domains"/>
    <property type="match status" value="1"/>
</dbReference>
<feature type="domain" description="Enoyl reductase (ER)" evidence="1">
    <location>
        <begin position="15"/>
        <end position="228"/>
    </location>
</feature>
<dbReference type="SMART" id="SM00829">
    <property type="entry name" value="PKS_ER"/>
    <property type="match status" value="1"/>
</dbReference>
<dbReference type="InterPro" id="IPR013154">
    <property type="entry name" value="ADH-like_N"/>
</dbReference>
<dbReference type="GO" id="GO:0016651">
    <property type="term" value="F:oxidoreductase activity, acting on NAD(P)H"/>
    <property type="evidence" value="ECO:0007669"/>
    <property type="project" value="InterPro"/>
</dbReference>
<organism evidence="2 3">
    <name type="scientific">Mycena rosella</name>
    <name type="common">Pink bonnet</name>
    <name type="synonym">Agaricus rosellus</name>
    <dbReference type="NCBI Taxonomy" id="1033263"/>
    <lineage>
        <taxon>Eukaryota</taxon>
        <taxon>Fungi</taxon>
        <taxon>Dikarya</taxon>
        <taxon>Basidiomycota</taxon>
        <taxon>Agaricomycotina</taxon>
        <taxon>Agaricomycetes</taxon>
        <taxon>Agaricomycetidae</taxon>
        <taxon>Agaricales</taxon>
        <taxon>Marasmiineae</taxon>
        <taxon>Mycenaceae</taxon>
        <taxon>Mycena</taxon>
    </lineage>
</organism>
<dbReference type="Gene3D" id="3.40.50.720">
    <property type="entry name" value="NAD(P)-binding Rossmann-like Domain"/>
    <property type="match status" value="1"/>
</dbReference>
<evidence type="ECO:0000313" key="3">
    <source>
        <dbReference type="Proteomes" id="UP001221757"/>
    </source>
</evidence>
<dbReference type="InterPro" id="IPR036291">
    <property type="entry name" value="NAD(P)-bd_dom_sf"/>
</dbReference>
<sequence length="230" mass="24212">MSTQQQQAVIIPPAKAPLIMGPRDIPSPQAGEVLIKVMSVALNPADWAKHAHDFLIPGYPAVLGCDIAGVVEALGDGAGEFKKGDKVFVQTLSDGFQQYTTAPAATVMPIPENVNFDEAATFPITFSTACVGLFAPSPIGAELNPTFSWDKPRQGESALVIGAGTSVGQFAIQLLKFSGFTRIVAYASKVHSDYLRELGATECIDRAEVSVDSLAAHIDAPVNVVYALGP</sequence>
<dbReference type="InterPro" id="IPR011032">
    <property type="entry name" value="GroES-like_sf"/>
</dbReference>
<dbReference type="AlphaFoldDB" id="A0AAD7DLX0"/>
<dbReference type="CDD" id="cd08249">
    <property type="entry name" value="enoyl_reductase_like"/>
    <property type="match status" value="1"/>
</dbReference>
<dbReference type="PANTHER" id="PTHR45348:SF2">
    <property type="entry name" value="ZINC-TYPE ALCOHOL DEHYDROGENASE-LIKE PROTEIN C2E1P3.01"/>
    <property type="match status" value="1"/>
</dbReference>
<dbReference type="EMBL" id="JARKIE010000044">
    <property type="protein sequence ID" value="KAJ7693830.1"/>
    <property type="molecule type" value="Genomic_DNA"/>
</dbReference>
<gene>
    <name evidence="2" type="ORF">B0H17DRAFT_480165</name>
</gene>
<reference evidence="2" key="1">
    <citation type="submission" date="2023-03" db="EMBL/GenBank/DDBJ databases">
        <title>Massive genome expansion in bonnet fungi (Mycena s.s.) driven by repeated elements and novel gene families across ecological guilds.</title>
        <authorList>
            <consortium name="Lawrence Berkeley National Laboratory"/>
            <person name="Harder C.B."/>
            <person name="Miyauchi S."/>
            <person name="Viragh M."/>
            <person name="Kuo A."/>
            <person name="Thoen E."/>
            <person name="Andreopoulos B."/>
            <person name="Lu D."/>
            <person name="Skrede I."/>
            <person name="Drula E."/>
            <person name="Henrissat B."/>
            <person name="Morin E."/>
            <person name="Kohler A."/>
            <person name="Barry K."/>
            <person name="LaButti K."/>
            <person name="Morin E."/>
            <person name="Salamov A."/>
            <person name="Lipzen A."/>
            <person name="Mereny Z."/>
            <person name="Hegedus B."/>
            <person name="Baldrian P."/>
            <person name="Stursova M."/>
            <person name="Weitz H."/>
            <person name="Taylor A."/>
            <person name="Grigoriev I.V."/>
            <person name="Nagy L.G."/>
            <person name="Martin F."/>
            <person name="Kauserud H."/>
        </authorList>
    </citation>
    <scope>NUCLEOTIDE SEQUENCE</scope>
    <source>
        <strain evidence="2">CBHHK067</strain>
    </source>
</reference>
<comment type="caution">
    <text evidence="2">The sequence shown here is derived from an EMBL/GenBank/DDBJ whole genome shotgun (WGS) entry which is preliminary data.</text>
</comment>
<keyword evidence="3" id="KW-1185">Reference proteome</keyword>